<comment type="subcellular location">
    <subcellularLocation>
        <location evidence="1">Membrane</location>
        <topology evidence="1">Multi-pass membrane protein</topology>
    </subcellularLocation>
</comment>
<dbReference type="AlphaFoldDB" id="A0A7S1BKV7"/>
<dbReference type="CDD" id="cd20069">
    <property type="entry name" value="5TM_Oxa1-like"/>
    <property type="match status" value="1"/>
</dbReference>
<evidence type="ECO:0000256" key="4">
    <source>
        <dbReference type="ARBA" id="ARBA00023136"/>
    </source>
</evidence>
<protein>
    <recommendedName>
        <fullName evidence="6">Mitochondrial inner membrane protein OXA1L</fullName>
    </recommendedName>
</protein>
<evidence type="ECO:0000256" key="2">
    <source>
        <dbReference type="ARBA" id="ARBA00022692"/>
    </source>
</evidence>
<organism evidence="5">
    <name type="scientific">Corethron hystrix</name>
    <dbReference type="NCBI Taxonomy" id="216773"/>
    <lineage>
        <taxon>Eukaryota</taxon>
        <taxon>Sar</taxon>
        <taxon>Stramenopiles</taxon>
        <taxon>Ochrophyta</taxon>
        <taxon>Bacillariophyta</taxon>
        <taxon>Coscinodiscophyceae</taxon>
        <taxon>Corethrophycidae</taxon>
        <taxon>Corethrales</taxon>
        <taxon>Corethraceae</taxon>
        <taxon>Corethron</taxon>
    </lineage>
</organism>
<reference evidence="5" key="1">
    <citation type="submission" date="2021-01" db="EMBL/GenBank/DDBJ databases">
        <authorList>
            <person name="Corre E."/>
            <person name="Pelletier E."/>
            <person name="Niang G."/>
            <person name="Scheremetjew M."/>
            <person name="Finn R."/>
            <person name="Kale V."/>
            <person name="Holt S."/>
            <person name="Cochrane G."/>
            <person name="Meng A."/>
            <person name="Brown T."/>
            <person name="Cohen L."/>
        </authorList>
    </citation>
    <scope>NUCLEOTIDE SEQUENCE</scope>
    <source>
        <strain evidence="5">308</strain>
    </source>
</reference>
<evidence type="ECO:0000256" key="3">
    <source>
        <dbReference type="ARBA" id="ARBA00022989"/>
    </source>
</evidence>
<keyword evidence="4" id="KW-0472">Membrane</keyword>
<sequence>MIVSPSGLRVLPRRLCRVWNVYPAFLSGGGLPQTASLHGRLLEGIRGPQTRSFWGGASHALSFLHDASGGMLPWWACISASTVFFRCALVPIVLKGAHMATKVAAVVPEVQFLFSLYRKDSEAKERRGEPPHDRESLAGLVGGVRQIYALRDVQPLSMFAGPAMQIPFFVYVASDLRRACAGNDGALVEALSTGGIGWFIDLTLPDPICVLPTVCGGLLYMNFEMAFGKQSLSGEMAGKSNFVAGLKDTFLTMSLLFPPLLATAPAAVQWYLATSLIFTSVQSAGLRNDNVRSVFGLSKLADVSGAEPTLAKEFLGETERNMRAAHMQQEAARQPPAGMGVLRPEFWDGQKARAPSIQEKEVIITDSSGMPTQVVNRSIRIAEAETATKMVAKDTPVIPPYPAEEIMAAANRGEKYQPIVIVDDPAERRRRRKAEPPEVLNMSALCNKKTRVHKAGRRKKKGKR</sequence>
<evidence type="ECO:0000313" key="5">
    <source>
        <dbReference type="EMBL" id="CAD8890721.1"/>
    </source>
</evidence>
<dbReference type="GO" id="GO:0032977">
    <property type="term" value="F:membrane insertase activity"/>
    <property type="evidence" value="ECO:0007669"/>
    <property type="project" value="InterPro"/>
</dbReference>
<keyword evidence="3" id="KW-1133">Transmembrane helix</keyword>
<dbReference type="PANTHER" id="PTHR12428">
    <property type="entry name" value="OXA1"/>
    <property type="match status" value="1"/>
</dbReference>
<dbReference type="PANTHER" id="PTHR12428:SF65">
    <property type="entry name" value="CYTOCHROME C OXIDASE ASSEMBLY PROTEIN COX18, MITOCHONDRIAL"/>
    <property type="match status" value="1"/>
</dbReference>
<dbReference type="EMBL" id="HBFR01025025">
    <property type="protein sequence ID" value="CAD8890721.1"/>
    <property type="molecule type" value="Transcribed_RNA"/>
</dbReference>
<dbReference type="InterPro" id="IPR001708">
    <property type="entry name" value="YidC/ALB3/OXA1/COX18"/>
</dbReference>
<accession>A0A7S1BKV7</accession>
<evidence type="ECO:0000256" key="1">
    <source>
        <dbReference type="ARBA" id="ARBA00004141"/>
    </source>
</evidence>
<gene>
    <name evidence="5" type="ORF">CHYS00102_LOCUS17927</name>
</gene>
<proteinExistence type="predicted"/>
<keyword evidence="2" id="KW-0812">Transmembrane</keyword>
<evidence type="ECO:0008006" key="6">
    <source>
        <dbReference type="Google" id="ProtNLM"/>
    </source>
</evidence>
<dbReference type="GO" id="GO:0005743">
    <property type="term" value="C:mitochondrial inner membrane"/>
    <property type="evidence" value="ECO:0007669"/>
    <property type="project" value="TreeGrafter"/>
</dbReference>
<dbReference type="GO" id="GO:0032979">
    <property type="term" value="P:protein insertion into mitochondrial inner membrane from matrix"/>
    <property type="evidence" value="ECO:0007669"/>
    <property type="project" value="TreeGrafter"/>
</dbReference>
<name>A0A7S1BKV7_9STRA</name>